<dbReference type="PANTHER" id="PTHR45931">
    <property type="entry name" value="SI:CH211-59O9.10"/>
    <property type="match status" value="1"/>
</dbReference>
<feature type="domain" description="RING-type" evidence="5">
    <location>
        <begin position="127"/>
        <end position="180"/>
    </location>
</feature>
<dbReference type="AlphaFoldDB" id="L8HHD2"/>
<evidence type="ECO:0000256" key="2">
    <source>
        <dbReference type="ARBA" id="ARBA00022771"/>
    </source>
</evidence>
<protein>
    <submittedName>
        <fullName evidence="6">Zinc finger, C3HC4 type (RING finger) domain containing protein</fullName>
    </submittedName>
</protein>
<reference evidence="6 7" key="1">
    <citation type="journal article" date="2013" name="Genome Biol.">
        <title>Genome of Acanthamoeba castellanii highlights extensive lateral gene transfer and early evolution of tyrosine kinase signaling.</title>
        <authorList>
            <person name="Clarke M."/>
            <person name="Lohan A.J."/>
            <person name="Liu B."/>
            <person name="Lagkouvardos I."/>
            <person name="Roy S."/>
            <person name="Zafar N."/>
            <person name="Bertelli C."/>
            <person name="Schilde C."/>
            <person name="Kianianmomeni A."/>
            <person name="Burglin T.R."/>
            <person name="Frech C."/>
            <person name="Turcotte B."/>
            <person name="Kopec K.O."/>
            <person name="Synnott J.M."/>
            <person name="Choo C."/>
            <person name="Paponov I."/>
            <person name="Finkler A."/>
            <person name="Soon Heng Tan C."/>
            <person name="Hutchins A.P."/>
            <person name="Weinmeier T."/>
            <person name="Rattei T."/>
            <person name="Chu J.S."/>
            <person name="Gimenez G."/>
            <person name="Irimia M."/>
            <person name="Rigden D.J."/>
            <person name="Fitzpatrick D.A."/>
            <person name="Lorenzo-Morales J."/>
            <person name="Bateman A."/>
            <person name="Chiu C.H."/>
            <person name="Tang P."/>
            <person name="Hegemann P."/>
            <person name="Fromm H."/>
            <person name="Raoult D."/>
            <person name="Greub G."/>
            <person name="Miranda-Saavedra D."/>
            <person name="Chen N."/>
            <person name="Nash P."/>
            <person name="Ginger M.L."/>
            <person name="Horn M."/>
            <person name="Schaap P."/>
            <person name="Caler L."/>
            <person name="Loftus B."/>
        </authorList>
    </citation>
    <scope>NUCLEOTIDE SEQUENCE [LARGE SCALE GENOMIC DNA]</scope>
    <source>
        <strain evidence="6 7">Neff</strain>
    </source>
</reference>
<name>L8HHD2_ACACF</name>
<dbReference type="Gene3D" id="3.30.40.10">
    <property type="entry name" value="Zinc/RING finger domain, C3HC4 (zinc finger)"/>
    <property type="match status" value="1"/>
</dbReference>
<accession>L8HHD2</accession>
<dbReference type="STRING" id="1257118.L8HHD2"/>
<dbReference type="InterPro" id="IPR001841">
    <property type="entry name" value="Znf_RING"/>
</dbReference>
<sequence>MRILFVVDCAGEVLVSEGLSPSTLYIDEPRGRRRRTGGLVGLLEMMREMHEMSLAQNMSQESGYPFVLAPNASTSSRRQDMTYEQLLGLAERVGNVNRGVSHAAMDALPTRTFQEKDKKADQEDNKCTICLCDYEEGDTLRALPCLHSYHKYRRLAISALEVEDCIDHWLKSHNTCPVCKTQINM</sequence>
<keyword evidence="3" id="KW-0862">Zinc</keyword>
<dbReference type="EMBL" id="KB007811">
    <property type="protein sequence ID" value="ELR24597.1"/>
    <property type="molecule type" value="Genomic_DNA"/>
</dbReference>
<dbReference type="VEuPathDB" id="AmoebaDB:ACA1_500056"/>
<dbReference type="PROSITE" id="PS50089">
    <property type="entry name" value="ZF_RING_2"/>
    <property type="match status" value="1"/>
</dbReference>
<dbReference type="InterPro" id="IPR051834">
    <property type="entry name" value="RING_finger_E3_ligase"/>
</dbReference>
<organism evidence="6 7">
    <name type="scientific">Acanthamoeba castellanii (strain ATCC 30010 / Neff)</name>
    <dbReference type="NCBI Taxonomy" id="1257118"/>
    <lineage>
        <taxon>Eukaryota</taxon>
        <taxon>Amoebozoa</taxon>
        <taxon>Discosea</taxon>
        <taxon>Longamoebia</taxon>
        <taxon>Centramoebida</taxon>
        <taxon>Acanthamoebidae</taxon>
        <taxon>Acanthamoeba</taxon>
    </lineage>
</organism>
<keyword evidence="7" id="KW-1185">Reference proteome</keyword>
<dbReference type="GO" id="GO:0005634">
    <property type="term" value="C:nucleus"/>
    <property type="evidence" value="ECO:0007669"/>
    <property type="project" value="TreeGrafter"/>
</dbReference>
<evidence type="ECO:0000256" key="4">
    <source>
        <dbReference type="PROSITE-ProRule" id="PRU00175"/>
    </source>
</evidence>
<dbReference type="GO" id="GO:0008270">
    <property type="term" value="F:zinc ion binding"/>
    <property type="evidence" value="ECO:0007669"/>
    <property type="project" value="UniProtKB-KW"/>
</dbReference>
<dbReference type="RefSeq" id="XP_004356497.1">
    <property type="nucleotide sequence ID" value="XM_004356444.1"/>
</dbReference>
<dbReference type="GO" id="GO:0006511">
    <property type="term" value="P:ubiquitin-dependent protein catabolic process"/>
    <property type="evidence" value="ECO:0007669"/>
    <property type="project" value="TreeGrafter"/>
</dbReference>
<dbReference type="InterPro" id="IPR013083">
    <property type="entry name" value="Znf_RING/FYVE/PHD"/>
</dbReference>
<keyword evidence="1" id="KW-0479">Metal-binding</keyword>
<dbReference type="PANTHER" id="PTHR45931:SF3">
    <property type="entry name" value="RING ZINC FINGER-CONTAINING PROTEIN"/>
    <property type="match status" value="1"/>
</dbReference>
<dbReference type="GeneID" id="14925618"/>
<evidence type="ECO:0000313" key="7">
    <source>
        <dbReference type="Proteomes" id="UP000011083"/>
    </source>
</evidence>
<gene>
    <name evidence="6" type="ORF">ACA1_171810</name>
</gene>
<dbReference type="OrthoDB" id="18015at2759"/>
<evidence type="ECO:0000256" key="3">
    <source>
        <dbReference type="ARBA" id="ARBA00022833"/>
    </source>
</evidence>
<evidence type="ECO:0000259" key="5">
    <source>
        <dbReference type="PROSITE" id="PS50089"/>
    </source>
</evidence>
<dbReference type="KEGG" id="acan:ACA1_171810"/>
<evidence type="ECO:0000256" key="1">
    <source>
        <dbReference type="ARBA" id="ARBA00022723"/>
    </source>
</evidence>
<evidence type="ECO:0000313" key="6">
    <source>
        <dbReference type="EMBL" id="ELR24597.1"/>
    </source>
</evidence>
<proteinExistence type="predicted"/>
<keyword evidence="2 4" id="KW-0863">Zinc-finger</keyword>
<dbReference type="Proteomes" id="UP000011083">
    <property type="component" value="Unassembled WGS sequence"/>
</dbReference>
<dbReference type="Pfam" id="PF17123">
    <property type="entry name" value="zf-RING_11"/>
    <property type="match status" value="1"/>
</dbReference>
<dbReference type="GO" id="GO:0061630">
    <property type="term" value="F:ubiquitin protein ligase activity"/>
    <property type="evidence" value="ECO:0007669"/>
    <property type="project" value="TreeGrafter"/>
</dbReference>
<dbReference type="SUPFAM" id="SSF57850">
    <property type="entry name" value="RING/U-box"/>
    <property type="match status" value="1"/>
</dbReference>
<dbReference type="CDD" id="cd16454">
    <property type="entry name" value="RING-H2_PA-TM-RING"/>
    <property type="match status" value="1"/>
</dbReference>